<proteinExistence type="inferred from homology"/>
<protein>
    <recommendedName>
        <fullName evidence="6">SDR family oxidoreductase</fullName>
    </recommendedName>
</protein>
<keyword evidence="2" id="KW-0560">Oxidoreductase</keyword>
<dbReference type="CDD" id="cd05233">
    <property type="entry name" value="SDR_c"/>
    <property type="match status" value="1"/>
</dbReference>
<feature type="region of interest" description="Disordered" evidence="3">
    <location>
        <begin position="151"/>
        <end position="207"/>
    </location>
</feature>
<dbReference type="Gene3D" id="3.40.50.720">
    <property type="entry name" value="NAD(P)-binding Rossmann-like Domain"/>
    <property type="match status" value="1"/>
</dbReference>
<dbReference type="InterPro" id="IPR051122">
    <property type="entry name" value="SDR_DHRS6-like"/>
</dbReference>
<dbReference type="OrthoDB" id="9806974at2"/>
<keyword evidence="5" id="KW-1185">Reference proteome</keyword>
<dbReference type="InterPro" id="IPR002347">
    <property type="entry name" value="SDR_fam"/>
</dbReference>
<comment type="similarity">
    <text evidence="1">Belongs to the short-chain dehydrogenases/reductases (SDR) family.</text>
</comment>
<organism evidence="4 5">
    <name type="scientific">Streptomyces shenzhenensis</name>
    <dbReference type="NCBI Taxonomy" id="943815"/>
    <lineage>
        <taxon>Bacteria</taxon>
        <taxon>Bacillati</taxon>
        <taxon>Actinomycetota</taxon>
        <taxon>Actinomycetes</taxon>
        <taxon>Kitasatosporales</taxon>
        <taxon>Streptomycetaceae</taxon>
        <taxon>Streptomyces</taxon>
    </lineage>
</organism>
<dbReference type="PANTHER" id="PTHR43477:SF1">
    <property type="entry name" value="DIHYDROANTICAPSIN 7-DEHYDROGENASE"/>
    <property type="match status" value="1"/>
</dbReference>
<evidence type="ECO:0000313" key="4">
    <source>
        <dbReference type="EMBL" id="RMB84217.1"/>
    </source>
</evidence>
<comment type="caution">
    <text evidence="4">The sequence shown here is derived from an EMBL/GenBank/DDBJ whole genome shotgun (WGS) entry which is preliminary data.</text>
</comment>
<feature type="region of interest" description="Disordered" evidence="3">
    <location>
        <begin position="1"/>
        <end position="32"/>
    </location>
</feature>
<dbReference type="Proteomes" id="UP000270471">
    <property type="component" value="Unassembled WGS sequence"/>
</dbReference>
<dbReference type="SUPFAM" id="SSF51735">
    <property type="entry name" value="NAD(P)-binding Rossmann-fold domains"/>
    <property type="match status" value="1"/>
</dbReference>
<dbReference type="EMBL" id="PENI01000012">
    <property type="protein sequence ID" value="RMB84217.1"/>
    <property type="molecule type" value="Genomic_DNA"/>
</dbReference>
<dbReference type="AlphaFoldDB" id="A0A3M0I4R8"/>
<accession>A0A3M0I4R8</accession>
<evidence type="ECO:0000256" key="1">
    <source>
        <dbReference type="ARBA" id="ARBA00006484"/>
    </source>
</evidence>
<dbReference type="InterPro" id="IPR036291">
    <property type="entry name" value="NAD(P)-bd_dom_sf"/>
</dbReference>
<evidence type="ECO:0000256" key="3">
    <source>
        <dbReference type="SAM" id="MobiDB-lite"/>
    </source>
</evidence>
<evidence type="ECO:0000313" key="5">
    <source>
        <dbReference type="Proteomes" id="UP000270471"/>
    </source>
</evidence>
<reference evidence="4 5" key="1">
    <citation type="submission" date="2017-11" db="EMBL/GenBank/DDBJ databases">
        <title>Draft genome of actinobacteria isolated from guarana (Paullinia cupana (Mart.) Ducke.</title>
        <authorList>
            <person name="Siqueira K.A."/>
            <person name="Liotti R.G."/>
            <person name="Mendes T.A.O."/>
            <person name="Soares M.A."/>
        </authorList>
    </citation>
    <scope>NUCLEOTIDE SEQUENCE [LARGE SCALE GENOMIC DNA]</scope>
    <source>
        <strain evidence="4 5">193</strain>
    </source>
</reference>
<dbReference type="Pfam" id="PF13561">
    <property type="entry name" value="adh_short_C2"/>
    <property type="match status" value="1"/>
</dbReference>
<evidence type="ECO:0008006" key="6">
    <source>
        <dbReference type="Google" id="ProtNLM"/>
    </source>
</evidence>
<sequence>MDGEVLSSHSRRPPGGRALRRRGGSPPGRAEPRAWGSVLSVCRARALVLDVLGPVSGAASRGAPCSTSVAASLCGAMESLTRAPALELAPLRVDVVCPGLVRTDLWREMPQDDRAGLFESSAAALPVGRAGTPEDVAEAYLYLLRRDPDRLRPAARRRPRPPPNRCCTRRASTARRQARARGAFGGRQRVRGARPCARRPPNGPQFL</sequence>
<dbReference type="PRINTS" id="PR00081">
    <property type="entry name" value="GDHRDH"/>
</dbReference>
<evidence type="ECO:0000256" key="2">
    <source>
        <dbReference type="ARBA" id="ARBA00023002"/>
    </source>
</evidence>
<dbReference type="GO" id="GO:0016491">
    <property type="term" value="F:oxidoreductase activity"/>
    <property type="evidence" value="ECO:0007669"/>
    <property type="project" value="UniProtKB-KW"/>
</dbReference>
<dbReference type="PANTHER" id="PTHR43477">
    <property type="entry name" value="DIHYDROANTICAPSIN 7-DEHYDROGENASE"/>
    <property type="match status" value="1"/>
</dbReference>
<name>A0A3M0I4R8_9ACTN</name>
<gene>
    <name evidence="4" type="ORF">CTZ28_20105</name>
</gene>
<feature type="compositionally biased region" description="Basic residues" evidence="3">
    <location>
        <begin position="9"/>
        <end position="23"/>
    </location>
</feature>